<dbReference type="EMBL" id="JAIWYP010000010">
    <property type="protein sequence ID" value="KAH3749877.1"/>
    <property type="molecule type" value="Genomic_DNA"/>
</dbReference>
<protein>
    <submittedName>
        <fullName evidence="1">Uncharacterized protein</fullName>
    </submittedName>
</protein>
<reference evidence="1" key="1">
    <citation type="journal article" date="2019" name="bioRxiv">
        <title>The Genome of the Zebra Mussel, Dreissena polymorpha: A Resource for Invasive Species Research.</title>
        <authorList>
            <person name="McCartney M.A."/>
            <person name="Auch B."/>
            <person name="Kono T."/>
            <person name="Mallez S."/>
            <person name="Zhang Y."/>
            <person name="Obille A."/>
            <person name="Becker A."/>
            <person name="Abrahante J.E."/>
            <person name="Garbe J."/>
            <person name="Badalamenti J.P."/>
            <person name="Herman A."/>
            <person name="Mangelson H."/>
            <person name="Liachko I."/>
            <person name="Sullivan S."/>
            <person name="Sone E.D."/>
            <person name="Koren S."/>
            <person name="Silverstein K.A.T."/>
            <person name="Beckman K.B."/>
            <person name="Gohl D.M."/>
        </authorList>
    </citation>
    <scope>NUCLEOTIDE SEQUENCE</scope>
    <source>
        <strain evidence="1">Duluth1</strain>
        <tissue evidence="1">Whole animal</tissue>
    </source>
</reference>
<accession>A0A9D4I7U7</accession>
<evidence type="ECO:0000313" key="1">
    <source>
        <dbReference type="EMBL" id="KAH3749877.1"/>
    </source>
</evidence>
<reference evidence="1" key="2">
    <citation type="submission" date="2020-11" db="EMBL/GenBank/DDBJ databases">
        <authorList>
            <person name="McCartney M.A."/>
            <person name="Auch B."/>
            <person name="Kono T."/>
            <person name="Mallez S."/>
            <person name="Becker A."/>
            <person name="Gohl D.M."/>
            <person name="Silverstein K.A.T."/>
            <person name="Koren S."/>
            <person name="Bechman K.B."/>
            <person name="Herman A."/>
            <person name="Abrahante J.E."/>
            <person name="Garbe J."/>
        </authorList>
    </citation>
    <scope>NUCLEOTIDE SEQUENCE</scope>
    <source>
        <strain evidence="1">Duluth1</strain>
        <tissue evidence="1">Whole animal</tissue>
    </source>
</reference>
<dbReference type="Proteomes" id="UP000828390">
    <property type="component" value="Unassembled WGS sequence"/>
</dbReference>
<name>A0A9D4I7U7_DREPO</name>
<sequence length="95" mass="10687">MCLISSSEVIVTTNEQYGDDVLHGLQMITVRNYRLEKGRELQLPHKCVAIALYEDTLDVTSGCVLYQYTLTGTFIMKLFEDTTGSNTGSRHILLL</sequence>
<evidence type="ECO:0000313" key="2">
    <source>
        <dbReference type="Proteomes" id="UP000828390"/>
    </source>
</evidence>
<comment type="caution">
    <text evidence="1">The sequence shown here is derived from an EMBL/GenBank/DDBJ whole genome shotgun (WGS) entry which is preliminary data.</text>
</comment>
<gene>
    <name evidence="1" type="ORF">DPMN_184392</name>
</gene>
<keyword evidence="2" id="KW-1185">Reference proteome</keyword>
<proteinExistence type="predicted"/>
<dbReference type="AlphaFoldDB" id="A0A9D4I7U7"/>
<organism evidence="1 2">
    <name type="scientific">Dreissena polymorpha</name>
    <name type="common">Zebra mussel</name>
    <name type="synonym">Mytilus polymorpha</name>
    <dbReference type="NCBI Taxonomy" id="45954"/>
    <lineage>
        <taxon>Eukaryota</taxon>
        <taxon>Metazoa</taxon>
        <taxon>Spiralia</taxon>
        <taxon>Lophotrochozoa</taxon>
        <taxon>Mollusca</taxon>
        <taxon>Bivalvia</taxon>
        <taxon>Autobranchia</taxon>
        <taxon>Heteroconchia</taxon>
        <taxon>Euheterodonta</taxon>
        <taxon>Imparidentia</taxon>
        <taxon>Neoheterodontei</taxon>
        <taxon>Myida</taxon>
        <taxon>Dreissenoidea</taxon>
        <taxon>Dreissenidae</taxon>
        <taxon>Dreissena</taxon>
    </lineage>
</organism>